<dbReference type="RefSeq" id="WP_057894220.1">
    <property type="nucleotide sequence ID" value="NZ_AYZQ01000002.1"/>
</dbReference>
<protein>
    <submittedName>
        <fullName evidence="7">Mg2 and Co2 transporter</fullName>
    </submittedName>
</protein>
<dbReference type="Gene3D" id="3.30.460.20">
    <property type="entry name" value="CorA soluble domain-like"/>
    <property type="match status" value="1"/>
</dbReference>
<comment type="subcellular location">
    <subcellularLocation>
        <location evidence="1">Membrane</location>
        <topology evidence="1">Multi-pass membrane protein</topology>
    </subcellularLocation>
</comment>
<dbReference type="InterPro" id="IPR047199">
    <property type="entry name" value="CorA-like"/>
</dbReference>
<evidence type="ECO:0000256" key="5">
    <source>
        <dbReference type="ARBA" id="ARBA00023136"/>
    </source>
</evidence>
<feature type="transmembrane region" description="Helical" evidence="6">
    <location>
        <begin position="288"/>
        <end position="307"/>
    </location>
</feature>
<evidence type="ECO:0000256" key="6">
    <source>
        <dbReference type="SAM" id="Phobius"/>
    </source>
</evidence>
<sequence>MQTAYTITNGGIVSAQPGEKPNWLRIQAPSEQELKALTDQYHLPPSYVLAATDPHEDPRIDGFNDDRNTPAFMLLRFPVESRNAMGYRQYITQSVALFIWEDWVMTIANQPITINEQIPNAPFPLTADPESFTLQLTWTALHQFVDAMDKLNGETASLEGSLGHAAKNTQMYQIMSMQKSLIYFENALRHSQDFLHQLITNDRYFTTSAYLDQINAVSVEASQAQSMVSTTERVLEQYNSAVSSVISNNLNLIMKVLTSLTIILTIPTIIGGIYGMNVRLPFAHAYNAFWWLMALTAVLCGLVAWWLHRHDYF</sequence>
<evidence type="ECO:0000256" key="1">
    <source>
        <dbReference type="ARBA" id="ARBA00004141"/>
    </source>
</evidence>
<dbReference type="OrthoDB" id="9803416at2"/>
<dbReference type="PANTHER" id="PTHR47891">
    <property type="entry name" value="TRANSPORTER-RELATED"/>
    <property type="match status" value="1"/>
</dbReference>
<name>A0A0R2AX13_9LACO</name>
<dbReference type="SUPFAM" id="SSF143865">
    <property type="entry name" value="CorA soluble domain-like"/>
    <property type="match status" value="1"/>
</dbReference>
<accession>A0A0R2AX13</accession>
<feature type="transmembrane region" description="Helical" evidence="6">
    <location>
        <begin position="256"/>
        <end position="276"/>
    </location>
</feature>
<dbReference type="InterPro" id="IPR045861">
    <property type="entry name" value="CorA_cytoplasmic_dom"/>
</dbReference>
<comment type="caution">
    <text evidence="7">The sequence shown here is derived from an EMBL/GenBank/DDBJ whole genome shotgun (WGS) entry which is preliminary data.</text>
</comment>
<keyword evidence="5 6" id="KW-0472">Membrane</keyword>
<dbReference type="SUPFAM" id="SSF144083">
    <property type="entry name" value="Magnesium transport protein CorA, transmembrane region"/>
    <property type="match status" value="1"/>
</dbReference>
<evidence type="ECO:0000313" key="7">
    <source>
        <dbReference type="EMBL" id="KRM71944.1"/>
    </source>
</evidence>
<dbReference type="Proteomes" id="UP000051672">
    <property type="component" value="Unassembled WGS sequence"/>
</dbReference>
<dbReference type="GO" id="GO:0016020">
    <property type="term" value="C:membrane"/>
    <property type="evidence" value="ECO:0007669"/>
    <property type="project" value="UniProtKB-SubCell"/>
</dbReference>
<dbReference type="EMBL" id="AYZQ01000002">
    <property type="protein sequence ID" value="KRM71944.1"/>
    <property type="molecule type" value="Genomic_DNA"/>
</dbReference>
<dbReference type="PATRIC" id="fig|1423727.3.peg.930"/>
<evidence type="ECO:0000313" key="8">
    <source>
        <dbReference type="Proteomes" id="UP000051672"/>
    </source>
</evidence>
<keyword evidence="3 6" id="KW-0812">Transmembrane</keyword>
<evidence type="ECO:0000256" key="2">
    <source>
        <dbReference type="ARBA" id="ARBA00009765"/>
    </source>
</evidence>
<dbReference type="AlphaFoldDB" id="A0A0R2AX13"/>
<dbReference type="Gene3D" id="1.20.58.340">
    <property type="entry name" value="Magnesium transport protein CorA, transmembrane region"/>
    <property type="match status" value="2"/>
</dbReference>
<dbReference type="STRING" id="1423727.FC34_GL000924"/>
<evidence type="ECO:0000256" key="3">
    <source>
        <dbReference type="ARBA" id="ARBA00022692"/>
    </source>
</evidence>
<dbReference type="InterPro" id="IPR002523">
    <property type="entry name" value="MgTranspt_CorA/ZnTranspt_ZntB"/>
</dbReference>
<keyword evidence="8" id="KW-1185">Reference proteome</keyword>
<reference evidence="7 8" key="1">
    <citation type="journal article" date="2015" name="Genome Announc.">
        <title>Expanding the biotechnology potential of lactobacilli through comparative genomics of 213 strains and associated genera.</title>
        <authorList>
            <person name="Sun Z."/>
            <person name="Harris H.M."/>
            <person name="McCann A."/>
            <person name="Guo C."/>
            <person name="Argimon S."/>
            <person name="Zhang W."/>
            <person name="Yang X."/>
            <person name="Jeffery I.B."/>
            <person name="Cooney J.C."/>
            <person name="Kagawa T.F."/>
            <person name="Liu W."/>
            <person name="Song Y."/>
            <person name="Salvetti E."/>
            <person name="Wrobel A."/>
            <person name="Rasinkangas P."/>
            <person name="Parkhill J."/>
            <person name="Rea M.C."/>
            <person name="O'Sullivan O."/>
            <person name="Ritari J."/>
            <person name="Douillard F.P."/>
            <person name="Paul Ross R."/>
            <person name="Yang R."/>
            <person name="Briner A.E."/>
            <person name="Felis G.E."/>
            <person name="de Vos W.M."/>
            <person name="Barrangou R."/>
            <person name="Klaenhammer T.R."/>
            <person name="Caufield P.W."/>
            <person name="Cui Y."/>
            <person name="Zhang H."/>
            <person name="O'Toole P.W."/>
        </authorList>
    </citation>
    <scope>NUCLEOTIDE SEQUENCE [LARGE SCALE GENOMIC DNA]</scope>
    <source>
        <strain evidence="7 8">DSM 23927</strain>
    </source>
</reference>
<comment type="similarity">
    <text evidence="2">Belongs to the CorA metal ion transporter (MIT) (TC 1.A.35) family.</text>
</comment>
<evidence type="ECO:0000256" key="4">
    <source>
        <dbReference type="ARBA" id="ARBA00022989"/>
    </source>
</evidence>
<dbReference type="PANTHER" id="PTHR47891:SF2">
    <property type="entry name" value="MAGNESIUM AND COBALT TRANSPORTER"/>
    <property type="match status" value="1"/>
</dbReference>
<dbReference type="Pfam" id="PF01544">
    <property type="entry name" value="CorA"/>
    <property type="match status" value="1"/>
</dbReference>
<proteinExistence type="inferred from homology"/>
<keyword evidence="4 6" id="KW-1133">Transmembrane helix</keyword>
<gene>
    <name evidence="7" type="ORF">FC34_GL000924</name>
</gene>
<dbReference type="InterPro" id="IPR045863">
    <property type="entry name" value="CorA_TM1_TM2"/>
</dbReference>
<dbReference type="CDD" id="cd12827">
    <property type="entry name" value="EcCorA_ZntB-like_u2"/>
    <property type="match status" value="1"/>
</dbReference>
<dbReference type="GO" id="GO:0046873">
    <property type="term" value="F:metal ion transmembrane transporter activity"/>
    <property type="evidence" value="ECO:0007669"/>
    <property type="project" value="InterPro"/>
</dbReference>
<organism evidence="7 8">
    <name type="scientific">Lacticaseibacillus brantae DSM 23927</name>
    <dbReference type="NCBI Taxonomy" id="1423727"/>
    <lineage>
        <taxon>Bacteria</taxon>
        <taxon>Bacillati</taxon>
        <taxon>Bacillota</taxon>
        <taxon>Bacilli</taxon>
        <taxon>Lactobacillales</taxon>
        <taxon>Lactobacillaceae</taxon>
        <taxon>Lacticaseibacillus</taxon>
    </lineage>
</organism>